<accession>A0A0D6DV99</accession>
<dbReference type="KEGG" id="lpk:LACPI_0230"/>
<evidence type="ECO:0000313" key="2">
    <source>
        <dbReference type="EMBL" id="CEN27430.1"/>
    </source>
</evidence>
<dbReference type="InterPro" id="IPR053468">
    <property type="entry name" value="ComGE-like"/>
</dbReference>
<keyword evidence="1" id="KW-1133">Transmembrane helix</keyword>
<dbReference type="AlphaFoldDB" id="A0A0D6DV99"/>
<evidence type="ECO:0000256" key="1">
    <source>
        <dbReference type="SAM" id="Phobius"/>
    </source>
</evidence>
<dbReference type="EMBL" id="LN774769">
    <property type="protein sequence ID" value="CEN27430.1"/>
    <property type="molecule type" value="Genomic_DNA"/>
</dbReference>
<dbReference type="Proteomes" id="UP000033166">
    <property type="component" value="Chromosome I"/>
</dbReference>
<evidence type="ECO:0000313" key="3">
    <source>
        <dbReference type="Proteomes" id="UP000033166"/>
    </source>
</evidence>
<protein>
    <submittedName>
        <fullName evidence="2">Competence protein ComGE</fullName>
    </submittedName>
</protein>
<dbReference type="HOGENOM" id="CLU_160623_0_0_9"/>
<reference evidence="3" key="1">
    <citation type="submission" date="2015-01" db="EMBL/GenBank/DDBJ databases">
        <authorList>
            <person name="Andreevskaya M."/>
        </authorList>
    </citation>
    <scope>NUCLEOTIDE SEQUENCE [LARGE SCALE GENOMIC DNA]</scope>
    <source>
        <strain evidence="3">MKFS47</strain>
    </source>
</reference>
<dbReference type="InterPro" id="IPR021749">
    <property type="entry name" value="ComGE"/>
</dbReference>
<dbReference type="RefSeq" id="WP_047914715.1">
    <property type="nucleotide sequence ID" value="NZ_LN774769.1"/>
</dbReference>
<keyword evidence="1" id="KW-0812">Transmembrane</keyword>
<feature type="transmembrane region" description="Helical" evidence="1">
    <location>
        <begin position="12"/>
        <end position="35"/>
    </location>
</feature>
<name>A0A0D6DV99_9LACT</name>
<keyword evidence="1" id="KW-0472">Membrane</keyword>
<dbReference type="Pfam" id="PF11773">
    <property type="entry name" value="ComGE"/>
    <property type="match status" value="1"/>
</dbReference>
<proteinExistence type="predicted"/>
<organism evidence="2 3">
    <name type="scientific">Pseudolactococcus piscium MKFS47</name>
    <dbReference type="NCBI Taxonomy" id="297352"/>
    <lineage>
        <taxon>Bacteria</taxon>
        <taxon>Bacillati</taxon>
        <taxon>Bacillota</taxon>
        <taxon>Bacilli</taxon>
        <taxon>Lactobacillales</taxon>
        <taxon>Streptococcaceae</taxon>
        <taxon>Pseudolactococcus</taxon>
    </lineage>
</organism>
<gene>
    <name evidence="2" type="ORF">LACPI_0230</name>
</gene>
<sequence length="101" mass="11016">MVNIKKQQVSGYILLESLLTMALLAIISTVVLVEISRSRGALARQNEKIAVLNLALMAFDSGQSSLSQNGVTVKLEKTDKKLVVTHKAQEVVSLELLQEIP</sequence>
<dbReference type="NCBIfam" id="NF041013">
    <property type="entry name" value="T4P_ComGE"/>
    <property type="match status" value="1"/>
</dbReference>